<keyword evidence="9" id="KW-0238">DNA-binding</keyword>
<dbReference type="PROSITE" id="PS50878">
    <property type="entry name" value="RT_POL"/>
    <property type="match status" value="1"/>
</dbReference>
<dbReference type="CDD" id="cd00303">
    <property type="entry name" value="retropepsin_like"/>
    <property type="match status" value="2"/>
</dbReference>
<feature type="region of interest" description="Disordered" evidence="12">
    <location>
        <begin position="1"/>
        <end position="21"/>
    </location>
</feature>
<evidence type="ECO:0000256" key="4">
    <source>
        <dbReference type="ARBA" id="ARBA00022722"/>
    </source>
</evidence>
<keyword evidence="6" id="KW-0255">Endonuclease</keyword>
<evidence type="ECO:0000256" key="5">
    <source>
        <dbReference type="ARBA" id="ARBA00022750"/>
    </source>
</evidence>
<dbReference type="SUPFAM" id="SSF57756">
    <property type="entry name" value="Retrovirus zinc finger-like domains"/>
    <property type="match status" value="1"/>
</dbReference>
<organism evidence="15 16">
    <name type="scientific">Quercus rubra</name>
    <name type="common">Northern red oak</name>
    <name type="synonym">Quercus borealis</name>
    <dbReference type="NCBI Taxonomy" id="3512"/>
    <lineage>
        <taxon>Eukaryota</taxon>
        <taxon>Viridiplantae</taxon>
        <taxon>Streptophyta</taxon>
        <taxon>Embryophyta</taxon>
        <taxon>Tracheophyta</taxon>
        <taxon>Spermatophyta</taxon>
        <taxon>Magnoliopsida</taxon>
        <taxon>eudicotyledons</taxon>
        <taxon>Gunneridae</taxon>
        <taxon>Pentapetalae</taxon>
        <taxon>rosids</taxon>
        <taxon>fabids</taxon>
        <taxon>Fagales</taxon>
        <taxon>Fagaceae</taxon>
        <taxon>Quercus</taxon>
    </lineage>
</organism>
<dbReference type="Pfam" id="PF17919">
    <property type="entry name" value="RT_RNaseH_2"/>
    <property type="match status" value="1"/>
</dbReference>
<evidence type="ECO:0000313" key="16">
    <source>
        <dbReference type="Proteomes" id="UP001324115"/>
    </source>
</evidence>
<feature type="compositionally biased region" description="Polar residues" evidence="12">
    <location>
        <begin position="2300"/>
        <end position="2310"/>
    </location>
</feature>
<keyword evidence="2" id="KW-0808">Transferase</keyword>
<evidence type="ECO:0000256" key="9">
    <source>
        <dbReference type="ARBA" id="ARBA00023125"/>
    </source>
</evidence>
<dbReference type="InterPro" id="IPR018061">
    <property type="entry name" value="Retropepsins"/>
</dbReference>
<accession>A0AAN7EIT9</accession>
<protein>
    <recommendedName>
        <fullName evidence="17">Reverse transcriptase</fullName>
    </recommendedName>
</protein>
<keyword evidence="10" id="KW-0863">Zinc-finger</keyword>
<comment type="caution">
    <text evidence="15">The sequence shown here is derived from an EMBL/GenBank/DDBJ whole genome shotgun (WGS) entry which is preliminary data.</text>
</comment>
<keyword evidence="8" id="KW-0695">RNA-directed DNA polymerase</keyword>
<keyword evidence="10" id="KW-0479">Metal-binding</keyword>
<dbReference type="GO" id="GO:0004519">
    <property type="term" value="F:endonuclease activity"/>
    <property type="evidence" value="ECO:0007669"/>
    <property type="project" value="UniProtKB-KW"/>
</dbReference>
<dbReference type="InterPro" id="IPR001878">
    <property type="entry name" value="Znf_CCHC"/>
</dbReference>
<feature type="domain" description="CCHC-type" evidence="13">
    <location>
        <begin position="980"/>
        <end position="995"/>
    </location>
</feature>
<keyword evidence="10" id="KW-0862">Zinc</keyword>
<keyword evidence="1" id="KW-0645">Protease</keyword>
<dbReference type="FunFam" id="3.10.10.10:FF:000007">
    <property type="entry name" value="Retrovirus-related Pol polyprotein from transposon 17.6-like Protein"/>
    <property type="match status" value="1"/>
</dbReference>
<dbReference type="Pfam" id="PF00078">
    <property type="entry name" value="RVT_1"/>
    <property type="match status" value="1"/>
</dbReference>
<dbReference type="Gene3D" id="4.10.60.10">
    <property type="entry name" value="Zinc finger, CCHC-type"/>
    <property type="match status" value="1"/>
</dbReference>
<evidence type="ECO:0000313" key="15">
    <source>
        <dbReference type="EMBL" id="KAK4571985.1"/>
    </source>
</evidence>
<feature type="region of interest" description="Disordered" evidence="12">
    <location>
        <begin position="1028"/>
        <end position="1049"/>
    </location>
</feature>
<feature type="compositionally biased region" description="Polar residues" evidence="12">
    <location>
        <begin position="328"/>
        <end position="346"/>
    </location>
</feature>
<evidence type="ECO:0000256" key="7">
    <source>
        <dbReference type="ARBA" id="ARBA00022801"/>
    </source>
</evidence>
<feature type="domain" description="Reverse transcriptase" evidence="14">
    <location>
        <begin position="1938"/>
        <end position="2120"/>
    </location>
</feature>
<dbReference type="InterPro" id="IPR051320">
    <property type="entry name" value="Viral_Replic_Matur_Polypro"/>
</dbReference>
<dbReference type="InterPro" id="IPR043128">
    <property type="entry name" value="Rev_trsase/Diguanyl_cyclase"/>
</dbReference>
<dbReference type="SUPFAM" id="SSF56672">
    <property type="entry name" value="DNA/RNA polymerases"/>
    <property type="match status" value="1"/>
</dbReference>
<dbReference type="CDD" id="cd01647">
    <property type="entry name" value="RT_LTR"/>
    <property type="match status" value="1"/>
</dbReference>
<evidence type="ECO:0000256" key="1">
    <source>
        <dbReference type="ARBA" id="ARBA00022670"/>
    </source>
</evidence>
<dbReference type="InterPro" id="IPR041577">
    <property type="entry name" value="RT_RNaseH_2"/>
</dbReference>
<dbReference type="InterPro" id="IPR056010">
    <property type="entry name" value="DUF7588"/>
</dbReference>
<dbReference type="InterPro" id="IPR036875">
    <property type="entry name" value="Znf_CCHC_sf"/>
</dbReference>
<sequence length="2693" mass="309740">MNRLFRSNSSTSSRCNQPTSIPEIPADVGAINSKTYELSDLDLDIRDWNIPKVAISQFYKSSSWSPFTAFKTDYHEYETCYLLSPSAIQKHRAKGHNFLHIGLVQIGVKPLTRRGLNSSILMALRDARHIRFADSLLGSIETSLSNGPIHFNCFPDFSICINDSTVIKALTLNIKTHGTLMVQGTSQIALIYRVYYKCMRTNMNVGALNRSGKGETTLIQTTSPTAKVSIPRSLRWNEITFPADWTLENENHSLQIQDPAQNPDLDFVQQLADGTVRLSFDRSRLSTPLDYEYRQPLDTPQFRSPINRLTFDRSRPSTPCRQPLDISQFGSPSQLINQPSQQTSTRPKGIPFPTSRRDLGVQLQGVRANSQLSTPCYTAKEDSIVEEQDDREQSPPSPSGTDMEQPPDQEPLNIMVLTQEFDPDLVELGKDFTSEENKDKRAAYKANYTKEQKQQVYDAWVLFMRDLSRNVPFFIYFERYYGQSKQFCVLTKSWTIEGPNATKEVVRSSHPPLEAITFDHRRKEIIASPFKVAIDRHQPVDKVIEQNNYTNQAIHVIGKQLDRIEDKIENKVILQPGNFSKPVQALEKPLVKLPTTRHTSLSHSKDQSALEVVAQKLEELVKREPVTPSATVLNIQPSSSNSSQVSDQEFEQLETQFQDLEVKRLYHPDPSSSAKPSPPDLRYEERNVGNQFSVASGRLYEWNIDGLSEQEILNKIQHMTMVANNYLDESRPHKEVIEMMVLGFTGKLQQWWNNCLTEESKEDIKYAIQQDEEGNPIINEIEQGIPDGVNTLIYTIMKHFVGKPSNVTTRIYEQLSNLRCKTLGEYKWYEDVFTTRVMHRKDCNSPFWKEKFINGLPTLFSQKVKETLCSPLGVIDYDNLTYGDISSTIRSEGMKMCRDLKIQSHINKNKAKYEIGHFCTQYGLPSVKPSKRKHKHKGKEPFEKPFRRKPTKYYRKQRYKTDDFYKKGKPKEPIPQASGKCFNCGKKGHFKSECRAKAKSLINTLISDQPSKNEIFKLLELDRSDSESYSSASDSELRQLYRSSSNGPTPCKDGCCRTINVLSKQEELLLDLIEAIEDPGIKAQKLTLFHQALVKETSKPPIKIQQPKVDLEQIYSRFTQSKKEVTVNDLQKQIKETQSEFRSLKQELTILRVDYDLLNRRVQSLENTSHQSNEDSPSDEEDSQSVKTTADPIQEHSPELFLETISRVNFHKWHSQVKIVISNKFEFEVIALIDSGADLNCIQEGIIPPRYFRKSKERLASASGGKMQIEYDVPQAMVCQSGMSFMTKFVLVKNMTDSVILGNPFLCLLYPFTTDNEGITAHPFNQPIKFEFVRSPAPWEIKSLQKASIAKTLNTLTAYNQAQNLDSAKAIDCPFSHNQLSCIHYKYICIPASISFKRKRIFNQPLKILFHSKLSWQDKAMSSPAEKKDKGKVPARDYPQEQRLPAMGQSLAKHEGAPSTSHRRAISLQDMYPMDTYYSRFMAVNQRYISLLSGKEDIHSMGKMTIMGTDYSRFSLKTRKILKSATANLPSDLQNRILKCEAMNESRDLWYEHFRVLVTTTFPNPDDSEDMDEILSQAEWEDYFGNSTRVYENKHPFPGLLINFNEETDEDLQDPAWLSQMFESGFVRLIQITSHDQISQMPQIIQNAVRTVNSTFVSINNEESPSDKEVHQTANPRADTIQEPSKGLFLDAITRSTIHKWHSKVRIVISKDFDFEVIALIDSGADLNCIQEGIIPSKYFKKSRERLTSASGGKMQIEFKLPKAHVCQDNVCFKTTFVLVKNLTDKVILGNPFLCSLYPFTVDRKGITTEPFGQNIRFRFISEPIPRNISTIQDGTFSDLIKAKTAHIKYLQEEIRYKKVEDQLACKTLQEEIRKFEEKLKQEVCSDLPTAFWHRKRHEVALPYVKDFNEKDIPTKARPIQMNQELMDTYRAEIEDLLKKGIIRKSRSPWSCPAFYVQKNAEIERGVPRLVINYKPLNKVLEWVRYPIPNKKDLVNRLCRAVVFSKFDMKSGFWQIQIREPDRYKTAFTTPFGHYEWNVMPFGLKNAPSEFQNIMNEIFNPFSSHAIVYIDDVLIFSESLDQHRKHLRAFLSTIKLNGLVVSAPKIKLFQTRVRFLGFDIHHGVIKPIDRAIQFADKFPDEILDKTQLQRFLGSLNYIADFYQNLRQQCKLLFDRLRTNPPPWTPAHTTVVQHIKQYVKTLPCLGIPADNSFKIVQTDASNIGYGGILLQRIDPSSPEQIVCFHSGIWTSTQLNYSTIKKEILSIVLCISKFQSDLLNQKITAKMSRRQPQPPRLPKQQNPGDSSQSQNPGKIVPITPSQIIPSSHGQPSYSSALASPAPRAINPYQVEKHFSLIQRPSSYPVQSRSPYVKKAFVQHISYIEPHLVHITDPLALAMEVLPPNWHFLPKHPEKNIQFYKSILSQEKSAQIENIYSKGDNPIVLYHKFIITGFISCKEWGHHPSLLRILRNYKTPSGSVIHYSYYDYMDAFEKVLFFQNQNFDHSWFLMFGKDFKCITPSWFLKWWEMFGSIPLIFPEPLQDALRYFDSRCSSSKHRSQFPAIMIFSQRYKIHWISRWDYSINSNHLDREFSVKWWDSLKINKIISQMYEDYPLPVEKPIALRTRSQSSLDSVQISGKTSKELKELAQQLIAHSQQLESEEQSSPTTSVGLVNHDPSNQFQDAQDPYSGYDLDKI</sequence>
<dbReference type="PROSITE" id="PS50158">
    <property type="entry name" value="ZF_CCHC"/>
    <property type="match status" value="1"/>
</dbReference>
<evidence type="ECO:0000256" key="3">
    <source>
        <dbReference type="ARBA" id="ARBA00022695"/>
    </source>
</evidence>
<keyword evidence="4" id="KW-0540">Nuclease</keyword>
<dbReference type="Proteomes" id="UP001324115">
    <property type="component" value="Unassembled WGS sequence"/>
</dbReference>
<feature type="region of interest" description="Disordered" evidence="12">
    <location>
        <begin position="372"/>
        <end position="409"/>
    </location>
</feature>
<evidence type="ECO:0000259" key="14">
    <source>
        <dbReference type="PROSITE" id="PS50878"/>
    </source>
</evidence>
<dbReference type="GO" id="GO:0006508">
    <property type="term" value="P:proteolysis"/>
    <property type="evidence" value="ECO:0007669"/>
    <property type="project" value="UniProtKB-KW"/>
</dbReference>
<name>A0AAN7EIT9_QUERU</name>
<evidence type="ECO:0000256" key="2">
    <source>
        <dbReference type="ARBA" id="ARBA00022679"/>
    </source>
</evidence>
<dbReference type="Gene3D" id="3.10.10.10">
    <property type="entry name" value="HIV Type 1 Reverse Transcriptase, subunit A, domain 1"/>
    <property type="match status" value="1"/>
</dbReference>
<dbReference type="InterPro" id="IPR043502">
    <property type="entry name" value="DNA/RNA_pol_sf"/>
</dbReference>
<dbReference type="PANTHER" id="PTHR33064">
    <property type="entry name" value="POL PROTEIN"/>
    <property type="match status" value="1"/>
</dbReference>
<dbReference type="SMART" id="SM00343">
    <property type="entry name" value="ZnF_C2HC"/>
    <property type="match status" value="1"/>
</dbReference>
<evidence type="ECO:0000256" key="8">
    <source>
        <dbReference type="ARBA" id="ARBA00022918"/>
    </source>
</evidence>
<evidence type="ECO:0000259" key="13">
    <source>
        <dbReference type="PROSITE" id="PS50158"/>
    </source>
</evidence>
<evidence type="ECO:0000256" key="11">
    <source>
        <dbReference type="SAM" id="Coils"/>
    </source>
</evidence>
<gene>
    <name evidence="15" type="ORF">RGQ29_030399</name>
</gene>
<feature type="compositionally biased region" description="Polar residues" evidence="12">
    <location>
        <begin position="1"/>
        <end position="20"/>
    </location>
</feature>
<evidence type="ECO:0000256" key="10">
    <source>
        <dbReference type="PROSITE-ProRule" id="PRU00047"/>
    </source>
</evidence>
<dbReference type="InterPro" id="IPR021109">
    <property type="entry name" value="Peptidase_aspartic_dom_sf"/>
</dbReference>
<dbReference type="InterPro" id="IPR056648">
    <property type="entry name" value="DUF7746"/>
</dbReference>
<reference evidence="15 16" key="1">
    <citation type="journal article" date="2023" name="G3 (Bethesda)">
        <title>A haplotype-resolved chromosome-scale genome for Quercus rubra L. provides insights into the genetics of adaptive traits for red oak species.</title>
        <authorList>
            <person name="Kapoor B."/>
            <person name="Jenkins J."/>
            <person name="Schmutz J."/>
            <person name="Zhebentyayeva T."/>
            <person name="Kuelheim C."/>
            <person name="Coggeshall M."/>
            <person name="Heim C."/>
            <person name="Lasky J.R."/>
            <person name="Leites L."/>
            <person name="Islam-Faridi N."/>
            <person name="Romero-Severson J."/>
            <person name="DeLeo V.L."/>
            <person name="Lucas S.M."/>
            <person name="Lazic D."/>
            <person name="Gailing O."/>
            <person name="Carlson J."/>
            <person name="Staton M."/>
        </authorList>
    </citation>
    <scope>NUCLEOTIDE SEQUENCE [LARGE SCALE GENOMIC DNA]</scope>
    <source>
        <strain evidence="15">Pseudo-F2</strain>
    </source>
</reference>
<keyword evidence="11" id="KW-0175">Coiled coil</keyword>
<dbReference type="GO" id="GO:0003677">
    <property type="term" value="F:DNA binding"/>
    <property type="evidence" value="ECO:0007669"/>
    <property type="project" value="UniProtKB-KW"/>
</dbReference>
<feature type="compositionally biased region" description="Polar residues" evidence="12">
    <location>
        <begin position="2317"/>
        <end position="2328"/>
    </location>
</feature>
<keyword evidence="3" id="KW-0548">Nucleotidyltransferase</keyword>
<dbReference type="Pfam" id="PF24925">
    <property type="entry name" value="DUF7746"/>
    <property type="match status" value="1"/>
</dbReference>
<feature type="region of interest" description="Disordered" evidence="12">
    <location>
        <begin position="1166"/>
        <end position="1193"/>
    </location>
</feature>
<dbReference type="EMBL" id="JAXUIC010000009">
    <property type="protein sequence ID" value="KAK4571985.1"/>
    <property type="molecule type" value="Genomic_DNA"/>
</dbReference>
<dbReference type="SUPFAM" id="SSF50630">
    <property type="entry name" value="Acid proteases"/>
    <property type="match status" value="1"/>
</dbReference>
<evidence type="ECO:0008006" key="17">
    <source>
        <dbReference type="Google" id="ProtNLM"/>
    </source>
</evidence>
<dbReference type="GO" id="GO:0004190">
    <property type="term" value="F:aspartic-type endopeptidase activity"/>
    <property type="evidence" value="ECO:0007669"/>
    <property type="project" value="UniProtKB-KW"/>
</dbReference>
<feature type="region of interest" description="Disordered" evidence="12">
    <location>
        <begin position="291"/>
        <end position="356"/>
    </location>
</feature>
<dbReference type="Pfam" id="PF24496">
    <property type="entry name" value="DUF7588"/>
    <property type="match status" value="1"/>
</dbReference>
<proteinExistence type="predicted"/>
<dbReference type="Pfam" id="PF01107">
    <property type="entry name" value="MP"/>
    <property type="match status" value="1"/>
</dbReference>
<feature type="coiled-coil region" evidence="11">
    <location>
        <begin position="1859"/>
        <end position="1886"/>
    </location>
</feature>
<dbReference type="GO" id="GO:0008270">
    <property type="term" value="F:zinc ion binding"/>
    <property type="evidence" value="ECO:0007669"/>
    <property type="project" value="UniProtKB-KW"/>
</dbReference>
<dbReference type="Pfam" id="PF00098">
    <property type="entry name" value="zf-CCHC"/>
    <property type="match status" value="1"/>
</dbReference>
<dbReference type="Gene3D" id="3.30.70.270">
    <property type="match status" value="2"/>
</dbReference>
<dbReference type="Pfam" id="PF22909">
    <property type="entry name" value="Caulimovir_coat_dom"/>
    <property type="match status" value="1"/>
</dbReference>
<dbReference type="InterPro" id="IPR028919">
    <property type="entry name" value="Viral_movement"/>
</dbReference>
<dbReference type="PANTHER" id="PTHR33064:SF37">
    <property type="entry name" value="RIBONUCLEASE H"/>
    <property type="match status" value="1"/>
</dbReference>
<feature type="compositionally biased region" description="Polar residues" evidence="12">
    <location>
        <begin position="2663"/>
        <end position="2680"/>
    </location>
</feature>
<feature type="region of interest" description="Disordered" evidence="12">
    <location>
        <begin position="2651"/>
        <end position="2693"/>
    </location>
</feature>
<keyword evidence="16" id="KW-1185">Reference proteome</keyword>
<feature type="region of interest" description="Disordered" evidence="12">
    <location>
        <begin position="664"/>
        <end position="684"/>
    </location>
</feature>
<keyword evidence="7" id="KW-0378">Hydrolase</keyword>
<dbReference type="GO" id="GO:0003964">
    <property type="term" value="F:RNA-directed DNA polymerase activity"/>
    <property type="evidence" value="ECO:0007669"/>
    <property type="project" value="UniProtKB-KW"/>
</dbReference>
<dbReference type="Gene3D" id="2.40.70.10">
    <property type="entry name" value="Acid Proteases"/>
    <property type="match status" value="1"/>
</dbReference>
<feature type="region of interest" description="Disordered" evidence="12">
    <location>
        <begin position="2284"/>
        <end position="2336"/>
    </location>
</feature>
<dbReference type="InterPro" id="IPR000477">
    <property type="entry name" value="RT_dom"/>
</dbReference>
<evidence type="ECO:0000256" key="6">
    <source>
        <dbReference type="ARBA" id="ARBA00022759"/>
    </source>
</evidence>
<evidence type="ECO:0000256" key="12">
    <source>
        <dbReference type="SAM" id="MobiDB-lite"/>
    </source>
</evidence>
<keyword evidence="5" id="KW-0064">Aspartyl protease</keyword>
<dbReference type="Pfam" id="PF00077">
    <property type="entry name" value="RVP"/>
    <property type="match status" value="2"/>
</dbReference>